<dbReference type="GeneID" id="94287090"/>
<evidence type="ECO:0000313" key="3">
    <source>
        <dbReference type="Proteomes" id="UP000674318"/>
    </source>
</evidence>
<reference evidence="2 3" key="1">
    <citation type="submission" date="2021-02" db="EMBL/GenBank/DDBJ databases">
        <title>Porcisia hertigi Genome sequencing and assembly.</title>
        <authorList>
            <person name="Almutairi H."/>
            <person name="Gatherer D."/>
        </authorList>
    </citation>
    <scope>NUCLEOTIDE SEQUENCE [LARGE SCALE GENOMIC DNA]</scope>
    <source>
        <strain evidence="2 3">C119</strain>
    </source>
</reference>
<name>A0A836GZ93_9TRYP</name>
<keyword evidence="3" id="KW-1185">Reference proteome</keyword>
<comment type="caution">
    <text evidence="2">The sequence shown here is derived from an EMBL/GenBank/DDBJ whole genome shotgun (WGS) entry which is preliminary data.</text>
</comment>
<gene>
    <name evidence="2" type="ORF">JKF63_00964</name>
</gene>
<dbReference type="EMBL" id="JAFJZO010000036">
    <property type="protein sequence ID" value="KAG5490842.1"/>
    <property type="molecule type" value="Genomic_DNA"/>
</dbReference>
<evidence type="ECO:0000313" key="2">
    <source>
        <dbReference type="EMBL" id="KAG5490842.1"/>
    </source>
</evidence>
<sequence length="480" mass="52752">MGDLRDELDATVLFGSGYVCVVGPPSSGKTTLVLEYLVARERQGLCSRDGNANAFCMEYVSARSASHGLLRYLTHRLLPHARRRRLSYECTPLEFGASLAEWAEAHPEQSEMHLVIDDVDTVEYSSEEMNLWLSHYLRAPAAKSCTVIMWLISELPPRLSNCFRYHFVARPEVQSILKWLRLQYEEERQLLADPESAEDHVDSATGTDRTSTLSPEEVNRVVLDAFAYYATHQPMCCSVVSRDVRLLVQRVYQILPPLLLEVAAVASAMSEKAGEATQSLPTARNAINKLNARHFVAAWSQYRCEGGGGTSSSAATSGAVGGGNGTAASAHNPLVMALKRLGYSAVLLAFAAFYGGAVPKRKQHQVFGRSGTGERKAMASGTNGQSHKAAVLSASAHVLTVRRLEFLYDAMLRMTTPHIDPLEFTTSDVALQYVQGFVAWGLLTPVVSQRNRSYHCWIPVSTAQQLARELSLSLFDLIPA</sequence>
<protein>
    <submittedName>
        <fullName evidence="2">Uncharacterized protein</fullName>
    </submittedName>
</protein>
<dbReference type="SUPFAM" id="SSF52540">
    <property type="entry name" value="P-loop containing nucleoside triphosphate hydrolases"/>
    <property type="match status" value="1"/>
</dbReference>
<dbReference type="KEGG" id="phet:94287090"/>
<feature type="compositionally biased region" description="Polar residues" evidence="1">
    <location>
        <begin position="204"/>
        <end position="213"/>
    </location>
</feature>
<dbReference type="Proteomes" id="UP000674318">
    <property type="component" value="Unassembled WGS sequence"/>
</dbReference>
<dbReference type="InterPro" id="IPR027417">
    <property type="entry name" value="P-loop_NTPase"/>
</dbReference>
<accession>A0A836GZ93</accession>
<dbReference type="OrthoDB" id="278340at2759"/>
<dbReference type="RefSeq" id="XP_067753170.1">
    <property type="nucleotide sequence ID" value="XM_067897013.1"/>
</dbReference>
<proteinExistence type="predicted"/>
<dbReference type="AlphaFoldDB" id="A0A836GZ93"/>
<evidence type="ECO:0000256" key="1">
    <source>
        <dbReference type="SAM" id="MobiDB-lite"/>
    </source>
</evidence>
<organism evidence="2 3">
    <name type="scientific">Porcisia hertigi</name>
    <dbReference type="NCBI Taxonomy" id="2761500"/>
    <lineage>
        <taxon>Eukaryota</taxon>
        <taxon>Discoba</taxon>
        <taxon>Euglenozoa</taxon>
        <taxon>Kinetoplastea</taxon>
        <taxon>Metakinetoplastina</taxon>
        <taxon>Trypanosomatida</taxon>
        <taxon>Trypanosomatidae</taxon>
        <taxon>Leishmaniinae</taxon>
        <taxon>Porcisia</taxon>
    </lineage>
</organism>
<feature type="region of interest" description="Disordered" evidence="1">
    <location>
        <begin position="193"/>
        <end position="213"/>
    </location>
</feature>